<evidence type="ECO:0000313" key="1">
    <source>
        <dbReference type="EMBL" id="PLT30507.1"/>
    </source>
</evidence>
<gene>
    <name evidence="1" type="ORF">CUU66_07560</name>
</gene>
<organism evidence="1 2">
    <name type="scientific">Peribacillus deserti</name>
    <dbReference type="NCBI Taxonomy" id="673318"/>
    <lineage>
        <taxon>Bacteria</taxon>
        <taxon>Bacillati</taxon>
        <taxon>Bacillota</taxon>
        <taxon>Bacilli</taxon>
        <taxon>Bacillales</taxon>
        <taxon>Bacillaceae</taxon>
        <taxon>Peribacillus</taxon>
    </lineage>
</organism>
<comment type="caution">
    <text evidence="1">The sequence shown here is derived from an EMBL/GenBank/DDBJ whole genome shotgun (WGS) entry which is preliminary data.</text>
</comment>
<dbReference type="InterPro" id="IPR029055">
    <property type="entry name" value="Ntn_hydrolases_N"/>
</dbReference>
<dbReference type="SUPFAM" id="SSF56235">
    <property type="entry name" value="N-terminal nucleophile aminohydrolases (Ntn hydrolases)"/>
    <property type="match status" value="1"/>
</dbReference>
<name>A0A2N5M831_9BACI</name>
<sequence>MTMLIAYTWNDKIVMMADSRSSAKDSEGKMVDFNDKATKIFPFNKRMVIGHSGLRKISVGGGQYVDLMQIIEHYLKIHQQILPTISGEEALKGLIKMWNGILSEKFGRQPTSVDAMYTLLLCKWEEVEPGRVLPKVYSYQSQFGDIHTSKGAVAGDEEVYPIIIPYFESNIENMTFTASVEHFKKGFLEVIDKVDTVGGFIHVYVLESDSFKSHWLDHEFF</sequence>
<reference evidence="1 2" key="1">
    <citation type="submission" date="2017-11" db="EMBL/GenBank/DDBJ databases">
        <title>Comparitive Functional Genomics of Dry Heat Resistant strains isolated from the Viking Spacecraft.</title>
        <authorList>
            <person name="Seuylemezian A."/>
            <person name="Cooper K."/>
            <person name="Vaishampayan P."/>
        </authorList>
    </citation>
    <scope>NUCLEOTIDE SEQUENCE [LARGE SCALE GENOMIC DNA]</scope>
    <source>
        <strain evidence="1 2">V1-29</strain>
    </source>
</reference>
<protein>
    <submittedName>
        <fullName evidence="1">Uncharacterized protein</fullName>
    </submittedName>
</protein>
<keyword evidence="2" id="KW-1185">Reference proteome</keyword>
<dbReference type="AlphaFoldDB" id="A0A2N5M831"/>
<proteinExistence type="predicted"/>
<accession>A0A2N5M831</accession>
<dbReference type="RefSeq" id="WP_101641069.1">
    <property type="nucleotide sequence ID" value="NZ_PGUY01000021.1"/>
</dbReference>
<dbReference type="OrthoDB" id="2988817at2"/>
<dbReference type="EMBL" id="PGUY01000021">
    <property type="protein sequence ID" value="PLT30507.1"/>
    <property type="molecule type" value="Genomic_DNA"/>
</dbReference>
<dbReference type="Proteomes" id="UP000234748">
    <property type="component" value="Unassembled WGS sequence"/>
</dbReference>
<dbReference type="Gene3D" id="3.60.20.10">
    <property type="entry name" value="Glutamine Phosphoribosylpyrophosphate, subunit 1, domain 1"/>
    <property type="match status" value="1"/>
</dbReference>
<evidence type="ECO:0000313" key="2">
    <source>
        <dbReference type="Proteomes" id="UP000234748"/>
    </source>
</evidence>